<protein>
    <submittedName>
        <fullName evidence="9">Formate dehydrogenase</fullName>
    </submittedName>
</protein>
<evidence type="ECO:0000256" key="6">
    <source>
        <dbReference type="ARBA" id="ARBA00023136"/>
    </source>
</evidence>
<comment type="caution">
    <text evidence="9">The sequence shown here is derived from an EMBL/GenBank/DDBJ whole genome shotgun (WGS) entry which is preliminary data.</text>
</comment>
<keyword evidence="5 7" id="KW-1133">Transmembrane helix</keyword>
<feature type="domain" description="Cytochrome b561 bacterial/Ni-hydrogenase" evidence="8">
    <location>
        <begin position="9"/>
        <end position="190"/>
    </location>
</feature>
<dbReference type="GO" id="GO:0015944">
    <property type="term" value="P:formate oxidation"/>
    <property type="evidence" value="ECO:0007669"/>
    <property type="project" value="TreeGrafter"/>
</dbReference>
<dbReference type="GO" id="GO:0022904">
    <property type="term" value="P:respiratory electron transport chain"/>
    <property type="evidence" value="ECO:0007669"/>
    <property type="project" value="InterPro"/>
</dbReference>
<dbReference type="GO" id="GO:0005506">
    <property type="term" value="F:iron ion binding"/>
    <property type="evidence" value="ECO:0007669"/>
    <property type="project" value="InterPro"/>
</dbReference>
<accession>A0A7C2XHS4</accession>
<feature type="transmembrane region" description="Helical" evidence="7">
    <location>
        <begin position="55"/>
        <end position="74"/>
    </location>
</feature>
<dbReference type="InterPro" id="IPR011577">
    <property type="entry name" value="Cyt_b561_bac/Ni-Hgenase"/>
</dbReference>
<evidence type="ECO:0000256" key="4">
    <source>
        <dbReference type="ARBA" id="ARBA00022692"/>
    </source>
</evidence>
<evidence type="ECO:0000256" key="2">
    <source>
        <dbReference type="ARBA" id="ARBA00008622"/>
    </source>
</evidence>
<sequence length="219" mass="24405">MSKPRMVRRFSAVVRVSHWLYALSFITLAVTGYMIYGSALDWMIPLFGSLEGAMVVHRVAAVFLIMAVLIPILMRPREVTAWLGEVFTFTEADIAFLKTFPAKFVGVKKKIPPQGFYNGGEKINSLIQIISGVVMITTGLFMWLSSSPPPIMYPLHALFMAIGSASAIGHIYLALLNPISNEAIRAMINGDVSEKYMQENHGQWYQEVYKAAPKGKRSN</sequence>
<feature type="transmembrane region" description="Helical" evidence="7">
    <location>
        <begin position="126"/>
        <end position="145"/>
    </location>
</feature>
<comment type="similarity">
    <text evidence="2">Belongs to the HupC/HyaC/HydC family.</text>
</comment>
<evidence type="ECO:0000256" key="5">
    <source>
        <dbReference type="ARBA" id="ARBA00022989"/>
    </source>
</evidence>
<evidence type="ECO:0000256" key="1">
    <source>
        <dbReference type="ARBA" id="ARBA00004651"/>
    </source>
</evidence>
<dbReference type="GO" id="GO:0036397">
    <property type="term" value="F:formate dehydrogenase (quinone) activity"/>
    <property type="evidence" value="ECO:0007669"/>
    <property type="project" value="TreeGrafter"/>
</dbReference>
<gene>
    <name evidence="9" type="ORF">ENN98_07690</name>
</gene>
<comment type="subcellular location">
    <subcellularLocation>
        <location evidence="1">Cell membrane</location>
        <topology evidence="1">Multi-pass membrane protein</topology>
    </subcellularLocation>
</comment>
<feature type="transmembrane region" description="Helical" evidence="7">
    <location>
        <begin position="12"/>
        <end position="35"/>
    </location>
</feature>
<dbReference type="PRINTS" id="PR00161">
    <property type="entry name" value="NIHGNASECYTB"/>
</dbReference>
<dbReference type="InterPro" id="IPR000516">
    <property type="entry name" value="Ni-dep_Hydgase_cyt-B"/>
</dbReference>
<dbReference type="AlphaFoldDB" id="A0A7C2XHS4"/>
<dbReference type="GO" id="GO:0005886">
    <property type="term" value="C:plasma membrane"/>
    <property type="evidence" value="ECO:0007669"/>
    <property type="project" value="UniProtKB-SubCell"/>
</dbReference>
<evidence type="ECO:0000259" key="8">
    <source>
        <dbReference type="Pfam" id="PF01292"/>
    </source>
</evidence>
<name>A0A7C2XHS4_9BACT</name>
<dbReference type="InterPro" id="IPR051817">
    <property type="entry name" value="FDH_cytochrome_b556_subunit"/>
</dbReference>
<dbReference type="Proteomes" id="UP000885986">
    <property type="component" value="Unassembled WGS sequence"/>
</dbReference>
<keyword evidence="6 7" id="KW-0472">Membrane</keyword>
<evidence type="ECO:0000256" key="7">
    <source>
        <dbReference type="SAM" id="Phobius"/>
    </source>
</evidence>
<dbReference type="EMBL" id="DSDS01000173">
    <property type="protein sequence ID" value="HET98550.1"/>
    <property type="molecule type" value="Genomic_DNA"/>
</dbReference>
<evidence type="ECO:0000256" key="3">
    <source>
        <dbReference type="ARBA" id="ARBA00022475"/>
    </source>
</evidence>
<keyword evidence="4 7" id="KW-0812">Transmembrane</keyword>
<dbReference type="PANTHER" id="PTHR30074:SF6">
    <property type="entry name" value="FORMATE DEHYDROGENASE GAMMA SUBUNIT"/>
    <property type="match status" value="1"/>
</dbReference>
<feature type="transmembrane region" description="Helical" evidence="7">
    <location>
        <begin position="151"/>
        <end position="175"/>
    </location>
</feature>
<reference evidence="9" key="1">
    <citation type="journal article" date="2020" name="mSystems">
        <title>Genome- and Community-Level Interaction Insights into Carbon Utilization and Element Cycling Functions of Hydrothermarchaeota in Hydrothermal Sediment.</title>
        <authorList>
            <person name="Zhou Z."/>
            <person name="Liu Y."/>
            <person name="Xu W."/>
            <person name="Pan J."/>
            <person name="Luo Z.H."/>
            <person name="Li M."/>
        </authorList>
    </citation>
    <scope>NUCLEOTIDE SEQUENCE [LARGE SCALE GENOMIC DNA]</scope>
    <source>
        <strain evidence="9">SpSt-1224</strain>
    </source>
</reference>
<proteinExistence type="inferred from homology"/>
<keyword evidence="3" id="KW-1003">Cell membrane</keyword>
<dbReference type="Gene3D" id="1.20.950.20">
    <property type="entry name" value="Transmembrane di-heme cytochromes, Chain C"/>
    <property type="match status" value="1"/>
</dbReference>
<dbReference type="GO" id="GO:0009055">
    <property type="term" value="F:electron transfer activity"/>
    <property type="evidence" value="ECO:0007669"/>
    <property type="project" value="InterPro"/>
</dbReference>
<dbReference type="GO" id="GO:0009061">
    <property type="term" value="P:anaerobic respiration"/>
    <property type="evidence" value="ECO:0007669"/>
    <property type="project" value="TreeGrafter"/>
</dbReference>
<dbReference type="GO" id="GO:0009326">
    <property type="term" value="C:formate dehydrogenase complex"/>
    <property type="evidence" value="ECO:0007669"/>
    <property type="project" value="TreeGrafter"/>
</dbReference>
<dbReference type="Pfam" id="PF01292">
    <property type="entry name" value="Ni_hydr_CYTB"/>
    <property type="match status" value="1"/>
</dbReference>
<dbReference type="PANTHER" id="PTHR30074">
    <property type="entry name" value="FORMATE DEHYDROGENASE, NITRATE-INDUCIBLE, CYTOCHROME B556 FDN SUBUNIT"/>
    <property type="match status" value="1"/>
</dbReference>
<dbReference type="SUPFAM" id="SSF81342">
    <property type="entry name" value="Transmembrane di-heme cytochromes"/>
    <property type="match status" value="1"/>
</dbReference>
<dbReference type="InterPro" id="IPR016174">
    <property type="entry name" value="Di-haem_cyt_TM"/>
</dbReference>
<evidence type="ECO:0000313" key="9">
    <source>
        <dbReference type="EMBL" id="HET98550.1"/>
    </source>
</evidence>
<organism evidence="9">
    <name type="scientific">Desulfurivibrio alkaliphilus</name>
    <dbReference type="NCBI Taxonomy" id="427923"/>
    <lineage>
        <taxon>Bacteria</taxon>
        <taxon>Pseudomonadati</taxon>
        <taxon>Thermodesulfobacteriota</taxon>
        <taxon>Desulfobulbia</taxon>
        <taxon>Desulfobulbales</taxon>
        <taxon>Desulfobulbaceae</taxon>
        <taxon>Desulfurivibrio</taxon>
    </lineage>
</organism>